<evidence type="ECO:0000313" key="1">
    <source>
        <dbReference type="EMBL" id="KAF4733282.1"/>
    </source>
</evidence>
<comment type="caution">
    <text evidence="1">The sequence shown here is derived from an EMBL/GenBank/DDBJ whole genome shotgun (WGS) entry which is preliminary data.</text>
</comment>
<protein>
    <submittedName>
        <fullName evidence="1">Condensin-2 complex subunit G2</fullName>
    </submittedName>
</protein>
<reference evidence="1 2" key="1">
    <citation type="submission" date="2020-04" db="EMBL/GenBank/DDBJ databases">
        <title>Perkinsus olseni comparative genomics.</title>
        <authorList>
            <person name="Bogema D.R."/>
        </authorList>
    </citation>
    <scope>NUCLEOTIDE SEQUENCE [LARGE SCALE GENOMIC DNA]</scope>
    <source>
        <strain evidence="1 2">ATCC PRA-207</strain>
    </source>
</reference>
<proteinExistence type="predicted"/>
<feature type="non-terminal residue" evidence="1">
    <location>
        <position position="1"/>
    </location>
</feature>
<feature type="non-terminal residue" evidence="1">
    <location>
        <position position="163"/>
    </location>
</feature>
<organism evidence="1 2">
    <name type="scientific">Perkinsus olseni</name>
    <name type="common">Perkinsus atlanticus</name>
    <dbReference type="NCBI Taxonomy" id="32597"/>
    <lineage>
        <taxon>Eukaryota</taxon>
        <taxon>Sar</taxon>
        <taxon>Alveolata</taxon>
        <taxon>Perkinsozoa</taxon>
        <taxon>Perkinsea</taxon>
        <taxon>Perkinsida</taxon>
        <taxon>Perkinsidae</taxon>
        <taxon>Perkinsus</taxon>
    </lineage>
</organism>
<gene>
    <name evidence="1" type="primary">NCAPG2_6</name>
    <name evidence="1" type="ORF">FOZ63_019349</name>
</gene>
<sequence length="163" mass="18076">RAKKNADIEEDQDYYYGMLRLASAWNVSKDAITNLAKRISACTTLLNGKSDMRRQAEVVSSSLKALNGPLKAMLELRLEPKYLSPLQDPVLKLIESLVDHLPYGLPVESQEDICSAFSLALHILINIRLQGTTATSSSAESADNFLLDVFTELGDTFRNMKPT</sequence>
<accession>A0A7J6SL58</accession>
<dbReference type="AlphaFoldDB" id="A0A7J6SL58"/>
<keyword evidence="2" id="KW-1185">Reference proteome</keyword>
<name>A0A7J6SL58_PEROL</name>
<evidence type="ECO:0000313" key="2">
    <source>
        <dbReference type="Proteomes" id="UP000553632"/>
    </source>
</evidence>
<dbReference type="EMBL" id="JABANO010017555">
    <property type="protein sequence ID" value="KAF4733282.1"/>
    <property type="molecule type" value="Genomic_DNA"/>
</dbReference>
<dbReference type="Proteomes" id="UP000553632">
    <property type="component" value="Unassembled WGS sequence"/>
</dbReference>